<dbReference type="PANTHER" id="PTHR45679">
    <property type="entry name" value="ER DEGRADATION-ENHANCING ALPHA-MANNOSIDASE-LIKE PROTEIN 2"/>
    <property type="match status" value="1"/>
</dbReference>
<dbReference type="PRINTS" id="PR00747">
    <property type="entry name" value="GLYHDRLASE47"/>
</dbReference>
<keyword evidence="7" id="KW-0378">Hydrolase</keyword>
<evidence type="ECO:0000256" key="1">
    <source>
        <dbReference type="ARBA" id="ARBA00004240"/>
    </source>
</evidence>
<feature type="active site" evidence="5">
    <location>
        <position position="358"/>
    </location>
</feature>
<dbReference type="Pfam" id="PF01532">
    <property type="entry name" value="Glyco_hydro_47"/>
    <property type="match status" value="1"/>
</dbReference>
<dbReference type="GO" id="GO:0005975">
    <property type="term" value="P:carbohydrate metabolic process"/>
    <property type="evidence" value="ECO:0007669"/>
    <property type="project" value="InterPro"/>
</dbReference>
<dbReference type="OrthoDB" id="8118055at2759"/>
<accession>A0A8J9U959</accession>
<protein>
    <recommendedName>
        <fullName evidence="7">alpha-1,2-Mannosidase</fullName>
        <ecNumber evidence="7">3.2.1.-</ecNumber>
    </recommendedName>
</protein>
<dbReference type="InterPro" id="IPR001382">
    <property type="entry name" value="Glyco_hydro_47"/>
</dbReference>
<keyword evidence="4" id="KW-0325">Glycoprotein</keyword>
<dbReference type="SUPFAM" id="SSF48225">
    <property type="entry name" value="Seven-hairpin glycosidases"/>
    <property type="match status" value="1"/>
</dbReference>
<dbReference type="PANTHER" id="PTHR45679:SF2">
    <property type="entry name" value="ER DEGRADATION-ENHANCING ALPHA-MANNOSIDASE-LIKE PROTEIN 3"/>
    <property type="match status" value="1"/>
</dbReference>
<feature type="active site" evidence="5">
    <location>
        <position position="246"/>
    </location>
</feature>
<comment type="similarity">
    <text evidence="2 7">Belongs to the glycosyl hydrolase 47 family.</text>
</comment>
<dbReference type="Pfam" id="PF02225">
    <property type="entry name" value="PA"/>
    <property type="match status" value="1"/>
</dbReference>
<sequence length="822" mass="92481">MSKAERLSLREESRRMFYHAYDAYMDNAYPADELMPLSCKGRWRGVTPSRGDMDDVLGNFSLTLVDSLDSLVVMGDFAEFSRAIKLVINDVTFDHDIVVSVFETNIRMLGGLLSAHVLAMALKPDVPALQWYEGELLTMAEDLGRRLLPAFNTSTGIPHGRVNLRHGIRGLSESRETCTACAGTMILEMAALSRLTGNPVYETKAHKAMDRLWKIRHRTSDLMGTVINIHNGDWVRKDSGVGAGIDSYYEYCLKAYILLGDEKYLARFNRHYNAVMKYISRGPIMLAVHMHRPHLQSRNFMDALLAFWPGLQVLLGDVRPAVETHEMLYQVMQRHTFIPEAFTSDFQVHWGQHPLRPEFLESTYFLHRVTGDDHYLQVGKTVLKALQQHTRVPCGYAAVNDVRTRIQEDRMDSFVLAETFKYLYMLFGEDKDLPVKLEDYVLTTEAHFLPLSLATDGRNGSLLTFKIDDEDDDKYRKTCPNTASLVAEKVRQPMRQMLGSTAARPPARLRPLNDPRQIHALSDMGISVLTLPDGRVQLLYTTNTAKSAKDAAEGLTFMREMSKWNTLSDTENGVVAAGVKINDKIFPAGPGHFGKDISGDDRYSGTPVFVTPSDACSPIENKKEMWGRFALATRGVCTFAQKVRNIQEAGATFAVILDNVKDSSYENTVLFAMSGDGKDDIEIPAVFLFSQEGAYLTEALQENPELIMTVGELKSMKYQFEKSCDNGNCDPIMNAPSIPADRESFVHLKKVLSQLVAQFELSLSNEEPIQSKSCSEDNLDLQVSKEKFVNEDRSVCTNCNDKDKDNEPTDKYEYDKNKAGDI</sequence>
<evidence type="ECO:0000256" key="8">
    <source>
        <dbReference type="SAM" id="MobiDB-lite"/>
    </source>
</evidence>
<comment type="cofactor">
    <cofactor evidence="6">
        <name>Ca(2+)</name>
        <dbReference type="ChEBI" id="CHEBI:29108"/>
    </cofactor>
</comment>
<keyword evidence="6" id="KW-0106">Calcium</keyword>
<evidence type="ECO:0000313" key="10">
    <source>
        <dbReference type="EMBL" id="CAH0716136.1"/>
    </source>
</evidence>
<evidence type="ECO:0000256" key="7">
    <source>
        <dbReference type="RuleBase" id="RU361193"/>
    </source>
</evidence>
<dbReference type="InterPro" id="IPR044674">
    <property type="entry name" value="EDEM1/2/3"/>
</dbReference>
<comment type="subcellular location">
    <subcellularLocation>
        <location evidence="1">Endoplasmic reticulum</location>
    </subcellularLocation>
</comment>
<feature type="binding site" evidence="6">
    <location>
        <position position="444"/>
    </location>
    <ligand>
        <name>Ca(2+)</name>
        <dbReference type="ChEBI" id="CHEBI:29108"/>
    </ligand>
</feature>
<evidence type="ECO:0000256" key="4">
    <source>
        <dbReference type="ARBA" id="ARBA00023180"/>
    </source>
</evidence>
<dbReference type="InterPro" id="IPR036026">
    <property type="entry name" value="Seven-hairpin_glycosidases"/>
</dbReference>
<organism evidence="10 11">
    <name type="scientific">Brenthis ino</name>
    <name type="common">lesser marbled fritillary</name>
    <dbReference type="NCBI Taxonomy" id="405034"/>
    <lineage>
        <taxon>Eukaryota</taxon>
        <taxon>Metazoa</taxon>
        <taxon>Ecdysozoa</taxon>
        <taxon>Arthropoda</taxon>
        <taxon>Hexapoda</taxon>
        <taxon>Insecta</taxon>
        <taxon>Pterygota</taxon>
        <taxon>Neoptera</taxon>
        <taxon>Endopterygota</taxon>
        <taxon>Lepidoptera</taxon>
        <taxon>Glossata</taxon>
        <taxon>Ditrysia</taxon>
        <taxon>Papilionoidea</taxon>
        <taxon>Nymphalidae</taxon>
        <taxon>Heliconiinae</taxon>
        <taxon>Argynnini</taxon>
        <taxon>Brenthis</taxon>
    </lineage>
</organism>
<keyword evidence="3" id="KW-0256">Endoplasmic reticulum</keyword>
<gene>
    <name evidence="10" type="ORF">BINO364_LOCUS2961</name>
</gene>
<dbReference type="GO" id="GO:0004571">
    <property type="term" value="F:mannosyl-oligosaccharide 1,2-alpha-mannosidase activity"/>
    <property type="evidence" value="ECO:0007669"/>
    <property type="project" value="InterPro"/>
</dbReference>
<feature type="domain" description="PA" evidence="9">
    <location>
        <begin position="608"/>
        <end position="694"/>
    </location>
</feature>
<feature type="active site" description="Proton donor" evidence="5">
    <location>
        <position position="103"/>
    </location>
</feature>
<keyword evidence="6" id="KW-0479">Metal-binding</keyword>
<keyword evidence="11" id="KW-1185">Reference proteome</keyword>
<evidence type="ECO:0000256" key="3">
    <source>
        <dbReference type="ARBA" id="ARBA00022824"/>
    </source>
</evidence>
<evidence type="ECO:0000256" key="6">
    <source>
        <dbReference type="PIRSR" id="PIRSR601382-2"/>
    </source>
</evidence>
<evidence type="ECO:0000313" key="11">
    <source>
        <dbReference type="Proteomes" id="UP000838878"/>
    </source>
</evidence>
<evidence type="ECO:0000256" key="5">
    <source>
        <dbReference type="PIRSR" id="PIRSR601382-1"/>
    </source>
</evidence>
<dbReference type="AlphaFoldDB" id="A0A8J9U959"/>
<evidence type="ECO:0000259" key="9">
    <source>
        <dbReference type="Pfam" id="PF02225"/>
    </source>
</evidence>
<feature type="active site" description="Proton donor" evidence="5">
    <location>
        <position position="340"/>
    </location>
</feature>
<dbReference type="GO" id="GO:0005509">
    <property type="term" value="F:calcium ion binding"/>
    <property type="evidence" value="ECO:0007669"/>
    <property type="project" value="InterPro"/>
</dbReference>
<reference evidence="10" key="1">
    <citation type="submission" date="2021-12" db="EMBL/GenBank/DDBJ databases">
        <authorList>
            <person name="Martin H S."/>
        </authorList>
    </citation>
    <scope>NUCLEOTIDE SEQUENCE</scope>
</reference>
<proteinExistence type="inferred from homology"/>
<dbReference type="Gene3D" id="3.50.30.30">
    <property type="match status" value="1"/>
</dbReference>
<dbReference type="EMBL" id="OV170231">
    <property type="protein sequence ID" value="CAH0716136.1"/>
    <property type="molecule type" value="Genomic_DNA"/>
</dbReference>
<dbReference type="Gene3D" id="1.50.10.10">
    <property type="match status" value="1"/>
</dbReference>
<dbReference type="GO" id="GO:0016020">
    <property type="term" value="C:membrane"/>
    <property type="evidence" value="ECO:0007669"/>
    <property type="project" value="InterPro"/>
</dbReference>
<feature type="non-terminal residue" evidence="10">
    <location>
        <position position="822"/>
    </location>
</feature>
<name>A0A8J9U959_9NEOP</name>
<dbReference type="InterPro" id="IPR003137">
    <property type="entry name" value="PA_domain"/>
</dbReference>
<dbReference type="GO" id="GO:1904380">
    <property type="term" value="P:endoplasmic reticulum mannose trimming"/>
    <property type="evidence" value="ECO:0007669"/>
    <property type="project" value="InterPro"/>
</dbReference>
<dbReference type="EC" id="3.2.1.-" evidence="7"/>
<evidence type="ECO:0000256" key="2">
    <source>
        <dbReference type="ARBA" id="ARBA00007658"/>
    </source>
</evidence>
<dbReference type="InterPro" id="IPR012341">
    <property type="entry name" value="6hp_glycosidase-like_sf"/>
</dbReference>
<dbReference type="Proteomes" id="UP000838878">
    <property type="component" value="Chromosome 11"/>
</dbReference>
<dbReference type="GO" id="GO:0044322">
    <property type="term" value="C:endoplasmic reticulum quality control compartment"/>
    <property type="evidence" value="ECO:0007669"/>
    <property type="project" value="GOC"/>
</dbReference>
<keyword evidence="7" id="KW-0326">Glycosidase</keyword>
<feature type="region of interest" description="Disordered" evidence="8">
    <location>
        <begin position="798"/>
        <end position="822"/>
    </location>
</feature>